<evidence type="ECO:0000313" key="1">
    <source>
        <dbReference type="EMBL" id="CAH2274873.1"/>
    </source>
</evidence>
<organism evidence="1 2">
    <name type="scientific">Pelobates cultripes</name>
    <name type="common">Western spadefoot toad</name>
    <dbReference type="NCBI Taxonomy" id="61616"/>
    <lineage>
        <taxon>Eukaryota</taxon>
        <taxon>Metazoa</taxon>
        <taxon>Chordata</taxon>
        <taxon>Craniata</taxon>
        <taxon>Vertebrata</taxon>
        <taxon>Euteleostomi</taxon>
        <taxon>Amphibia</taxon>
        <taxon>Batrachia</taxon>
        <taxon>Anura</taxon>
        <taxon>Pelobatoidea</taxon>
        <taxon>Pelobatidae</taxon>
        <taxon>Pelobates</taxon>
    </lineage>
</organism>
<dbReference type="EMBL" id="OW240914">
    <property type="protein sequence ID" value="CAH2274873.1"/>
    <property type="molecule type" value="Genomic_DNA"/>
</dbReference>
<name>A0AAD1RP97_PELCU</name>
<sequence length="132" mass="14265">MASQTKVLDCQDPAEPPCHQLRITRTVRGQHWRPKLALPQSIPAVKPHHCVLARRSRGGPTYKCGPCHQSIPAPQSLLNTSGLSRGLIPGLTVAGFLEERCKITSMFGAGGVPLHGSVDSTISEYVLVLIKH</sequence>
<gene>
    <name evidence="1" type="ORF">PECUL_23A034564</name>
</gene>
<reference evidence="1" key="1">
    <citation type="submission" date="2022-03" db="EMBL/GenBank/DDBJ databases">
        <authorList>
            <person name="Alioto T."/>
            <person name="Alioto T."/>
            <person name="Gomez Garrido J."/>
        </authorList>
    </citation>
    <scope>NUCLEOTIDE SEQUENCE</scope>
</reference>
<protein>
    <submittedName>
        <fullName evidence="1">Uncharacterized protein</fullName>
    </submittedName>
</protein>
<dbReference type="AlphaFoldDB" id="A0AAD1RP97"/>
<proteinExistence type="predicted"/>
<accession>A0AAD1RP97</accession>
<dbReference type="Proteomes" id="UP001295444">
    <property type="component" value="Chromosome 03"/>
</dbReference>
<keyword evidence="2" id="KW-1185">Reference proteome</keyword>
<evidence type="ECO:0000313" key="2">
    <source>
        <dbReference type="Proteomes" id="UP001295444"/>
    </source>
</evidence>